<name>A0ABN7AKB0_9HEMI</name>
<evidence type="ECO:0000313" key="2">
    <source>
        <dbReference type="EMBL" id="BES91727.1"/>
    </source>
</evidence>
<gene>
    <name evidence="2" type="ORF">NTJ_04534</name>
</gene>
<protein>
    <submittedName>
        <fullName evidence="2">Spermatogenesis associated 5</fullName>
    </submittedName>
</protein>
<accession>A0ABN7AKB0</accession>
<keyword evidence="3" id="KW-1185">Reference proteome</keyword>
<reference evidence="2 3" key="1">
    <citation type="submission" date="2023-09" db="EMBL/GenBank/DDBJ databases">
        <title>Nesidiocoris tenuis whole genome shotgun sequence.</title>
        <authorList>
            <person name="Shibata T."/>
            <person name="Shimoda M."/>
            <person name="Kobayashi T."/>
            <person name="Uehara T."/>
        </authorList>
    </citation>
    <scope>NUCLEOTIDE SEQUENCE [LARGE SCALE GENOMIC DNA]</scope>
    <source>
        <strain evidence="2 3">Japan</strain>
    </source>
</reference>
<evidence type="ECO:0000313" key="3">
    <source>
        <dbReference type="Proteomes" id="UP001307889"/>
    </source>
</evidence>
<feature type="region of interest" description="Disordered" evidence="1">
    <location>
        <begin position="86"/>
        <end position="127"/>
    </location>
</feature>
<organism evidence="2 3">
    <name type="scientific">Nesidiocoris tenuis</name>
    <dbReference type="NCBI Taxonomy" id="355587"/>
    <lineage>
        <taxon>Eukaryota</taxon>
        <taxon>Metazoa</taxon>
        <taxon>Ecdysozoa</taxon>
        <taxon>Arthropoda</taxon>
        <taxon>Hexapoda</taxon>
        <taxon>Insecta</taxon>
        <taxon>Pterygota</taxon>
        <taxon>Neoptera</taxon>
        <taxon>Paraneoptera</taxon>
        <taxon>Hemiptera</taxon>
        <taxon>Heteroptera</taxon>
        <taxon>Panheteroptera</taxon>
        <taxon>Cimicomorpha</taxon>
        <taxon>Miridae</taxon>
        <taxon>Dicyphina</taxon>
        <taxon>Nesidiocoris</taxon>
    </lineage>
</organism>
<dbReference type="PANTHER" id="PTHR34415">
    <property type="entry name" value="INTEGRASE CATALYTIC DOMAIN-CONTAINING PROTEIN"/>
    <property type="match status" value="1"/>
</dbReference>
<dbReference type="EMBL" id="AP028911">
    <property type="protein sequence ID" value="BES91727.1"/>
    <property type="molecule type" value="Genomic_DNA"/>
</dbReference>
<dbReference type="Proteomes" id="UP001307889">
    <property type="component" value="Chromosome 3"/>
</dbReference>
<proteinExistence type="predicted"/>
<evidence type="ECO:0000256" key="1">
    <source>
        <dbReference type="SAM" id="MobiDB-lite"/>
    </source>
</evidence>
<dbReference type="PANTHER" id="PTHR34415:SF1">
    <property type="entry name" value="INTEGRASE CATALYTIC DOMAIN-CONTAINING PROTEIN"/>
    <property type="match status" value="1"/>
</dbReference>
<sequence length="284" mass="31747">MEKEIATCLKIMAENGFGLSKEEVIDVVANYINENNLVTRQPSKANVPALLPHFQQNVRLDQVPLERDFHLSHNLSYAVLVDTDETVDDPPAINDAPPHETSLTHHNLSTSSADEPSSVGPAPPKRQQTLSDCILKMSSFEEGGNMGFGENGYSADQAQLLKAKTEERELHLRKSEEFYNAKARSRKRAAISSKFEAITKDYQENLPTPNITTNDVYYKRQLNCVSFNIHVLSTNHAIFYTYDESVAKKGADEVCSMLNHFVNKILPPEGEELEIFCDSCAGQN</sequence>